<proteinExistence type="predicted"/>
<dbReference type="Proteomes" id="UP000035065">
    <property type="component" value="Unassembled WGS sequence"/>
</dbReference>
<dbReference type="SMART" id="SM00894">
    <property type="entry name" value="Excalibur"/>
    <property type="match status" value="1"/>
</dbReference>
<feature type="domain" description="Excalibur calcium-binding" evidence="2">
    <location>
        <begin position="34"/>
        <end position="91"/>
    </location>
</feature>
<sequence length="93" mass="9943">MKNRTSLLGASMVLAASLAAVVPAADAVAAPVTKYANCKALNAQYRHGVARPGAVDHVSGRSKPVRNFTVNRAVYNRNAHLDRDRDGIACEKR</sequence>
<gene>
    <name evidence="3" type="ORF">SCNU_17138</name>
</gene>
<keyword evidence="4" id="KW-1185">Reference proteome</keyword>
<accession>F1YNC9</accession>
<comment type="caution">
    <text evidence="3">The sequence shown here is derived from an EMBL/GenBank/DDBJ whole genome shotgun (WGS) entry which is preliminary data.</text>
</comment>
<protein>
    <submittedName>
        <fullName evidence="3">Excalibur domain-containing protein</fullName>
    </submittedName>
</protein>
<dbReference type="AlphaFoldDB" id="F1YNC9"/>
<evidence type="ECO:0000313" key="3">
    <source>
        <dbReference type="EMBL" id="EGD53840.1"/>
    </source>
</evidence>
<dbReference type="RefSeq" id="WP_009680621.1">
    <property type="nucleotide sequence ID" value="NZ_AEUD01000017.1"/>
</dbReference>
<dbReference type="eggNOG" id="ENOG50334Z3">
    <property type="taxonomic scope" value="Bacteria"/>
</dbReference>
<feature type="chain" id="PRO_5003277099" evidence="1">
    <location>
        <begin position="30"/>
        <end position="93"/>
    </location>
</feature>
<dbReference type="EMBL" id="AEUD01000017">
    <property type="protein sequence ID" value="EGD53840.1"/>
    <property type="molecule type" value="Genomic_DNA"/>
</dbReference>
<evidence type="ECO:0000313" key="4">
    <source>
        <dbReference type="Proteomes" id="UP000035065"/>
    </source>
</evidence>
<evidence type="ECO:0000259" key="2">
    <source>
        <dbReference type="SMART" id="SM00894"/>
    </source>
</evidence>
<feature type="signal peptide" evidence="1">
    <location>
        <begin position="1"/>
        <end position="29"/>
    </location>
</feature>
<dbReference type="InterPro" id="IPR008613">
    <property type="entry name" value="Excalibur_Ca-bd_domain"/>
</dbReference>
<dbReference type="STRING" id="644548.SCNU_17138"/>
<dbReference type="Pfam" id="PF05901">
    <property type="entry name" value="Excalibur"/>
    <property type="match status" value="1"/>
</dbReference>
<reference evidence="3 4" key="1">
    <citation type="journal article" date="2011" name="J. Bacteriol.">
        <title>Draft Genome Sequence of Gordonia neofelifaecis NRRL B-59395, a Cholesterol-Degrading Actinomycete.</title>
        <authorList>
            <person name="Ge F."/>
            <person name="Li W."/>
            <person name="Chen G."/>
            <person name="Liu Y."/>
            <person name="Zhang G."/>
            <person name="Yong B."/>
            <person name="Wang Q."/>
            <person name="Wang N."/>
            <person name="Huang Z."/>
            <person name="Li W."/>
            <person name="Wang J."/>
            <person name="Wu C."/>
            <person name="Xie Q."/>
            <person name="Liu G."/>
        </authorList>
    </citation>
    <scope>NUCLEOTIDE SEQUENCE [LARGE SCALE GENOMIC DNA]</scope>
    <source>
        <strain evidence="3 4">NRRL B-59395</strain>
    </source>
</reference>
<name>F1YNC9_9ACTN</name>
<dbReference type="OrthoDB" id="2735480at2"/>
<evidence type="ECO:0000256" key="1">
    <source>
        <dbReference type="SAM" id="SignalP"/>
    </source>
</evidence>
<keyword evidence="1" id="KW-0732">Signal</keyword>
<organism evidence="3 4">
    <name type="scientific">Gordonia neofelifaecis NRRL B-59395</name>
    <dbReference type="NCBI Taxonomy" id="644548"/>
    <lineage>
        <taxon>Bacteria</taxon>
        <taxon>Bacillati</taxon>
        <taxon>Actinomycetota</taxon>
        <taxon>Actinomycetes</taxon>
        <taxon>Mycobacteriales</taxon>
        <taxon>Gordoniaceae</taxon>
        <taxon>Gordonia</taxon>
    </lineage>
</organism>